<dbReference type="AlphaFoldDB" id="A0A812AMJ3"/>
<organism evidence="1 2">
    <name type="scientific">Acanthosepion pharaonis</name>
    <name type="common">Pharaoh cuttlefish</name>
    <name type="synonym">Sepia pharaonis</name>
    <dbReference type="NCBI Taxonomy" id="158019"/>
    <lineage>
        <taxon>Eukaryota</taxon>
        <taxon>Metazoa</taxon>
        <taxon>Spiralia</taxon>
        <taxon>Lophotrochozoa</taxon>
        <taxon>Mollusca</taxon>
        <taxon>Cephalopoda</taxon>
        <taxon>Coleoidea</taxon>
        <taxon>Decapodiformes</taxon>
        <taxon>Sepiida</taxon>
        <taxon>Sepiina</taxon>
        <taxon>Sepiidae</taxon>
        <taxon>Acanthosepion</taxon>
    </lineage>
</organism>
<proteinExistence type="predicted"/>
<dbReference type="PANTHER" id="PTHR47027:SF20">
    <property type="entry name" value="REVERSE TRANSCRIPTASE-LIKE PROTEIN WITH RNA-DIRECTED DNA POLYMERASE DOMAIN"/>
    <property type="match status" value="1"/>
</dbReference>
<dbReference type="InterPro" id="IPR043502">
    <property type="entry name" value="DNA/RNA_pol_sf"/>
</dbReference>
<gene>
    <name evidence="1" type="ORF">SPHA_1740</name>
</gene>
<name>A0A812AMJ3_ACAPH</name>
<evidence type="ECO:0008006" key="3">
    <source>
        <dbReference type="Google" id="ProtNLM"/>
    </source>
</evidence>
<accession>A0A812AMJ3</accession>
<evidence type="ECO:0000313" key="1">
    <source>
        <dbReference type="EMBL" id="CAE1146037.1"/>
    </source>
</evidence>
<comment type="caution">
    <text evidence="1">The sequence shown here is derived from an EMBL/GenBank/DDBJ whole genome shotgun (WGS) entry which is preliminary data.</text>
</comment>
<dbReference type="Proteomes" id="UP000597762">
    <property type="component" value="Unassembled WGS sequence"/>
</dbReference>
<keyword evidence="2" id="KW-1185">Reference proteome</keyword>
<evidence type="ECO:0000313" key="2">
    <source>
        <dbReference type="Proteomes" id="UP000597762"/>
    </source>
</evidence>
<dbReference type="PANTHER" id="PTHR47027">
    <property type="entry name" value="REVERSE TRANSCRIPTASE DOMAIN-CONTAINING PROTEIN"/>
    <property type="match status" value="1"/>
</dbReference>
<dbReference type="SUPFAM" id="SSF56672">
    <property type="entry name" value="DNA/RNA polymerases"/>
    <property type="match status" value="1"/>
</dbReference>
<dbReference type="EMBL" id="CAHIKZ030000049">
    <property type="protein sequence ID" value="CAE1146037.1"/>
    <property type="molecule type" value="Genomic_DNA"/>
</dbReference>
<dbReference type="OrthoDB" id="6139357at2759"/>
<sequence>MLAKVSIRGPSSEQFSVHTGVKQGCVLTPVLFNIYLVAVTLLSRHSHYNSPCSSLHRAYSCLGLDINPNKTEVIQTAFKRRDPAAQLHIDNLSLSNVNSFIYLGSVISDNGHTDEDILRWINLASNSFGRLRLRVFSNSNHRLTTKVAVYRSVVRTPQGIGSAGSLSASPKWRISRRDGGALRGGDASVICNLPIPHRACFPCHLNLSFADRAAISSEDGRRWRGQRCRQQ</sequence>
<reference evidence="1" key="1">
    <citation type="submission" date="2021-01" db="EMBL/GenBank/DDBJ databases">
        <authorList>
            <person name="Li R."/>
            <person name="Bekaert M."/>
        </authorList>
    </citation>
    <scope>NUCLEOTIDE SEQUENCE</scope>
    <source>
        <strain evidence="1">Farmed</strain>
    </source>
</reference>
<protein>
    <recommendedName>
        <fullName evidence="3">Reverse transcriptase domain-containing protein</fullName>
    </recommendedName>
</protein>